<dbReference type="Gene3D" id="3.55.50.30">
    <property type="match status" value="1"/>
</dbReference>
<dbReference type="PANTHER" id="PTHR30273:SF2">
    <property type="entry name" value="PROTEIN FECR"/>
    <property type="match status" value="1"/>
</dbReference>
<evidence type="ECO:0000259" key="3">
    <source>
        <dbReference type="Pfam" id="PF16344"/>
    </source>
</evidence>
<dbReference type="PIRSF" id="PIRSF018266">
    <property type="entry name" value="FecR"/>
    <property type="match status" value="1"/>
</dbReference>
<gene>
    <name evidence="4" type="ORF">OL497_26600</name>
</gene>
<feature type="domain" description="Protein FecR C-terminal" evidence="3">
    <location>
        <begin position="232"/>
        <end position="292"/>
    </location>
</feature>
<evidence type="ECO:0000313" key="4">
    <source>
        <dbReference type="EMBL" id="MCW3487495.1"/>
    </source>
</evidence>
<feature type="domain" description="FecR protein" evidence="2">
    <location>
        <begin position="99"/>
        <end position="189"/>
    </location>
</feature>
<dbReference type="Pfam" id="PF04773">
    <property type="entry name" value="FecR"/>
    <property type="match status" value="1"/>
</dbReference>
<name>A0ABT3IUX6_9BACT</name>
<dbReference type="InterPro" id="IPR032508">
    <property type="entry name" value="FecR_C"/>
</dbReference>
<proteinExistence type="predicted"/>
<dbReference type="RefSeq" id="WP_264734301.1">
    <property type="nucleotide sequence ID" value="NZ_JAPDNR010000001.1"/>
</dbReference>
<evidence type="ECO:0000256" key="1">
    <source>
        <dbReference type="SAM" id="Phobius"/>
    </source>
</evidence>
<dbReference type="EMBL" id="JAPDNS010000002">
    <property type="protein sequence ID" value="MCW3487495.1"/>
    <property type="molecule type" value="Genomic_DNA"/>
</dbReference>
<comment type="caution">
    <text evidence="4">The sequence shown here is derived from an EMBL/GenBank/DDBJ whole genome shotgun (WGS) entry which is preliminary data.</text>
</comment>
<evidence type="ECO:0000259" key="2">
    <source>
        <dbReference type="Pfam" id="PF04773"/>
    </source>
</evidence>
<evidence type="ECO:0000313" key="5">
    <source>
        <dbReference type="Proteomes" id="UP001207742"/>
    </source>
</evidence>
<dbReference type="Pfam" id="PF16344">
    <property type="entry name" value="FecR_C"/>
    <property type="match status" value="1"/>
</dbReference>
<keyword evidence="1" id="KW-0472">Membrane</keyword>
<dbReference type="InterPro" id="IPR012373">
    <property type="entry name" value="Ferrdict_sens_TM"/>
</dbReference>
<dbReference type="PANTHER" id="PTHR30273">
    <property type="entry name" value="PERIPLASMIC SIGNAL SENSOR AND SIGMA FACTOR ACTIVATOR FECR-RELATED"/>
    <property type="match status" value="1"/>
</dbReference>
<dbReference type="InterPro" id="IPR006860">
    <property type="entry name" value="FecR"/>
</dbReference>
<keyword evidence="1" id="KW-1133">Transmembrane helix</keyword>
<sequence length="307" mass="35085">MNKQLLDKYFKGHCSEQEVAEVEAYLSLPETPAMDEWMMETWEAANGEEATPKPKIHRLWYRVAAAILGAIGLLSFLWQAKQQVQQQIAVKWDTLTNHSNKVQLFTMPDGSEVWLNAHAAVSYNYNYNQTNRELWLSGEGYFKVVKDDQRPFRVHTGQLVTTVLGTEFNIATANKADGSIQVSLIQGKVSVSMRDTFTKVLLPGQMLQYKNGEMPVLQQFSNEEVLDWKQGKIYFDRTTLADALTKLQQRYGCSIILDDASLADKKISGEFRTDLSIDKILSTLEYVHNLKSVRVNEYTYRVSTKHN</sequence>
<feature type="transmembrane region" description="Helical" evidence="1">
    <location>
        <begin position="59"/>
        <end position="78"/>
    </location>
</feature>
<accession>A0ABT3IUX6</accession>
<reference evidence="4 5" key="1">
    <citation type="submission" date="2022-10" db="EMBL/GenBank/DDBJ databases">
        <title>Chitinophaga nivalis PC15 sp. nov., isolated from Pyeongchang county, South Korea.</title>
        <authorList>
            <person name="Trinh H.N."/>
        </authorList>
    </citation>
    <scope>NUCLEOTIDE SEQUENCE [LARGE SCALE GENOMIC DNA]</scope>
    <source>
        <strain evidence="4 5">PC14</strain>
    </source>
</reference>
<dbReference type="Gene3D" id="2.60.120.1440">
    <property type="match status" value="1"/>
</dbReference>
<protein>
    <submittedName>
        <fullName evidence="4">FecR domain-containing protein</fullName>
    </submittedName>
</protein>
<keyword evidence="1" id="KW-0812">Transmembrane</keyword>
<organism evidence="4 5">
    <name type="scientific">Chitinophaga nivalis</name>
    <dbReference type="NCBI Taxonomy" id="2991709"/>
    <lineage>
        <taxon>Bacteria</taxon>
        <taxon>Pseudomonadati</taxon>
        <taxon>Bacteroidota</taxon>
        <taxon>Chitinophagia</taxon>
        <taxon>Chitinophagales</taxon>
        <taxon>Chitinophagaceae</taxon>
        <taxon>Chitinophaga</taxon>
    </lineage>
</organism>
<keyword evidence="5" id="KW-1185">Reference proteome</keyword>
<dbReference type="Proteomes" id="UP001207742">
    <property type="component" value="Unassembled WGS sequence"/>
</dbReference>